<evidence type="ECO:0000313" key="4">
    <source>
        <dbReference type="Proteomes" id="UP000499080"/>
    </source>
</evidence>
<evidence type="ECO:0000313" key="3">
    <source>
        <dbReference type="EMBL" id="GBO23592.1"/>
    </source>
</evidence>
<name>A0A4Y2VG72_ARAVE</name>
<dbReference type="Proteomes" id="UP000499080">
    <property type="component" value="Unassembled WGS sequence"/>
</dbReference>
<dbReference type="EMBL" id="BGPR01046657">
    <property type="protein sequence ID" value="GBO23592.1"/>
    <property type="molecule type" value="Genomic_DNA"/>
</dbReference>
<organism evidence="3 4">
    <name type="scientific">Araneus ventricosus</name>
    <name type="common">Orbweaver spider</name>
    <name type="synonym">Epeira ventricosa</name>
    <dbReference type="NCBI Taxonomy" id="182803"/>
    <lineage>
        <taxon>Eukaryota</taxon>
        <taxon>Metazoa</taxon>
        <taxon>Ecdysozoa</taxon>
        <taxon>Arthropoda</taxon>
        <taxon>Chelicerata</taxon>
        <taxon>Arachnida</taxon>
        <taxon>Araneae</taxon>
        <taxon>Araneomorphae</taxon>
        <taxon>Entelegynae</taxon>
        <taxon>Araneoidea</taxon>
        <taxon>Araneidae</taxon>
        <taxon>Araneus</taxon>
    </lineage>
</organism>
<dbReference type="EMBL" id="BGPR01042698">
    <property type="protein sequence ID" value="GBO19208.1"/>
    <property type="molecule type" value="Genomic_DNA"/>
</dbReference>
<dbReference type="AlphaFoldDB" id="A0A4Y2VG72"/>
<evidence type="ECO:0000313" key="2">
    <source>
        <dbReference type="EMBL" id="GBO19208.1"/>
    </source>
</evidence>
<feature type="region of interest" description="Disordered" evidence="1">
    <location>
        <begin position="57"/>
        <end position="77"/>
    </location>
</feature>
<proteinExistence type="predicted"/>
<evidence type="ECO:0000256" key="1">
    <source>
        <dbReference type="SAM" id="MobiDB-lite"/>
    </source>
</evidence>
<comment type="caution">
    <text evidence="3">The sequence shown here is derived from an EMBL/GenBank/DDBJ whole genome shotgun (WGS) entry which is preliminary data.</text>
</comment>
<gene>
    <name evidence="2" type="ORF">AVEN_257092_1</name>
    <name evidence="3" type="ORF">AVEN_46771_1</name>
</gene>
<accession>A0A4Y2VG72</accession>
<keyword evidence="4" id="KW-1185">Reference proteome</keyword>
<reference evidence="3 4" key="1">
    <citation type="journal article" date="2019" name="Sci. Rep.">
        <title>Orb-weaving spider Araneus ventricosus genome elucidates the spidroin gene catalogue.</title>
        <authorList>
            <person name="Kono N."/>
            <person name="Nakamura H."/>
            <person name="Ohtoshi R."/>
            <person name="Moran D.A.P."/>
            <person name="Shinohara A."/>
            <person name="Yoshida Y."/>
            <person name="Fujiwara M."/>
            <person name="Mori M."/>
            <person name="Tomita M."/>
            <person name="Arakawa K."/>
        </authorList>
    </citation>
    <scope>NUCLEOTIDE SEQUENCE [LARGE SCALE GENOMIC DNA]</scope>
</reference>
<protein>
    <submittedName>
        <fullName evidence="3">Uncharacterized protein</fullName>
    </submittedName>
</protein>
<sequence>MGRFLCFLAITEIPTKIIDGKPEIRNQHPKKHEEAKNYNSSRIGFKKTYLTTELLESSGEKRKMRKSRQARAGENAAQMNAISSGERVAFLPLRFAYCSNFGSPGEAKLAAALVYLSLSILD</sequence>